<feature type="domain" description="Formyl transferase N-terminal" evidence="1">
    <location>
        <begin position="35"/>
        <end position="135"/>
    </location>
</feature>
<dbReference type="AlphaFoldDB" id="A0A1Y6BH17"/>
<proteinExistence type="predicted"/>
<sequence length="213" mass="24473">MNITIICTSEHHPVNAYLQKWMSKNSLSHDIRLIREKKDATGGDILFLISCGQKIEDHEKEKYKKTLVIHASDLPNGKGWNPHIWQILEGKTAITVSLLEAADKIDSGDIWSKVHCSIPKNALWDEINSTIFEAELLLMDFAVDNFYSLTPQPQSELSSDNVYYRLRGPEDSKLDPKKSIAEQFDLMRVCDPERFPAFFFMHGCKYKLTLEKI</sequence>
<accession>A0A1Y6BH17</accession>
<dbReference type="EMBL" id="FXAG01000005">
    <property type="protein sequence ID" value="SMF10696.1"/>
    <property type="molecule type" value="Genomic_DNA"/>
</dbReference>
<gene>
    <name evidence="2" type="ORF">SAMN02745746_01329</name>
</gene>
<dbReference type="InterPro" id="IPR002376">
    <property type="entry name" value="Formyl_transf_N"/>
</dbReference>
<name>A0A1Y6BH17_9NEIS</name>
<dbReference type="GO" id="GO:0016740">
    <property type="term" value="F:transferase activity"/>
    <property type="evidence" value="ECO:0007669"/>
    <property type="project" value="UniProtKB-KW"/>
</dbReference>
<dbReference type="Pfam" id="PF00551">
    <property type="entry name" value="Formyl_trans_N"/>
    <property type="match status" value="1"/>
</dbReference>
<keyword evidence="3" id="KW-1185">Reference proteome</keyword>
<evidence type="ECO:0000313" key="2">
    <source>
        <dbReference type="EMBL" id="SMF10696.1"/>
    </source>
</evidence>
<evidence type="ECO:0000259" key="1">
    <source>
        <dbReference type="Pfam" id="PF00551"/>
    </source>
</evidence>
<dbReference type="Gene3D" id="3.40.50.12230">
    <property type="match status" value="1"/>
</dbReference>
<evidence type="ECO:0000313" key="3">
    <source>
        <dbReference type="Proteomes" id="UP000192920"/>
    </source>
</evidence>
<keyword evidence="2" id="KW-0808">Transferase</keyword>
<reference evidence="3" key="1">
    <citation type="submission" date="2017-04" db="EMBL/GenBank/DDBJ databases">
        <authorList>
            <person name="Varghese N."/>
            <person name="Submissions S."/>
        </authorList>
    </citation>
    <scope>NUCLEOTIDE SEQUENCE [LARGE SCALE GENOMIC DNA]</scope>
    <source>
        <strain evidence="3">DSM 22618</strain>
    </source>
</reference>
<dbReference type="InterPro" id="IPR036477">
    <property type="entry name" value="Formyl_transf_N_sf"/>
</dbReference>
<organism evidence="2 3">
    <name type="scientific">Pseudogulbenkiania subflava DSM 22618</name>
    <dbReference type="NCBI Taxonomy" id="1123014"/>
    <lineage>
        <taxon>Bacteria</taxon>
        <taxon>Pseudomonadati</taxon>
        <taxon>Pseudomonadota</taxon>
        <taxon>Betaproteobacteria</taxon>
        <taxon>Neisseriales</taxon>
        <taxon>Chromobacteriaceae</taxon>
        <taxon>Pseudogulbenkiania</taxon>
    </lineage>
</organism>
<dbReference type="SUPFAM" id="SSF53328">
    <property type="entry name" value="Formyltransferase"/>
    <property type="match status" value="1"/>
</dbReference>
<dbReference type="Proteomes" id="UP000192920">
    <property type="component" value="Unassembled WGS sequence"/>
</dbReference>
<protein>
    <submittedName>
        <fullName evidence="2">Methionyl-tRNA formyltransferase</fullName>
    </submittedName>
</protein>
<dbReference type="STRING" id="1123014.SAMN02745746_01329"/>